<feature type="transmembrane region" description="Helical" evidence="14">
    <location>
        <begin position="151"/>
        <end position="171"/>
    </location>
</feature>
<evidence type="ECO:0000259" key="15">
    <source>
        <dbReference type="SMART" id="SM00387"/>
    </source>
</evidence>
<keyword evidence="9 16" id="KW-0418">Kinase</keyword>
<evidence type="ECO:0000256" key="10">
    <source>
        <dbReference type="ARBA" id="ARBA00022840"/>
    </source>
</evidence>
<evidence type="ECO:0000313" key="16">
    <source>
        <dbReference type="EMBL" id="AXI10270.1"/>
    </source>
</evidence>
<dbReference type="InterPro" id="IPR011620">
    <property type="entry name" value="Sig_transdc_His_kinase_LytS_TM"/>
</dbReference>
<keyword evidence="7 14" id="KW-0812">Transmembrane</keyword>
<organism evidence="16 17">
    <name type="scientific">Oceanobacillus zhaokaii</name>
    <dbReference type="NCBI Taxonomy" id="2052660"/>
    <lineage>
        <taxon>Bacteria</taxon>
        <taxon>Bacillati</taxon>
        <taxon>Bacillota</taxon>
        <taxon>Bacilli</taxon>
        <taxon>Bacillales</taxon>
        <taxon>Bacillaceae</taxon>
        <taxon>Oceanobacillus</taxon>
    </lineage>
</organism>
<feature type="domain" description="Histidine kinase/HSP90-like ATPase" evidence="15">
    <location>
        <begin position="470"/>
        <end position="578"/>
    </location>
</feature>
<dbReference type="AlphaFoldDB" id="A0A345PJU0"/>
<feature type="transmembrane region" description="Helical" evidence="14">
    <location>
        <begin position="6"/>
        <end position="22"/>
    </location>
</feature>
<dbReference type="Pfam" id="PF06580">
    <property type="entry name" value="His_kinase"/>
    <property type="match status" value="1"/>
</dbReference>
<keyword evidence="17" id="KW-1185">Reference proteome</keyword>
<dbReference type="GO" id="GO:0005886">
    <property type="term" value="C:plasma membrane"/>
    <property type="evidence" value="ECO:0007669"/>
    <property type="project" value="UniProtKB-SubCell"/>
</dbReference>
<evidence type="ECO:0000256" key="6">
    <source>
        <dbReference type="ARBA" id="ARBA00022679"/>
    </source>
</evidence>
<accession>A0A345PJU0</accession>
<keyword evidence="8" id="KW-0547">Nucleotide-binding</keyword>
<evidence type="ECO:0000256" key="8">
    <source>
        <dbReference type="ARBA" id="ARBA00022741"/>
    </source>
</evidence>
<feature type="transmembrane region" description="Helical" evidence="14">
    <location>
        <begin position="42"/>
        <end position="62"/>
    </location>
</feature>
<evidence type="ECO:0000256" key="1">
    <source>
        <dbReference type="ARBA" id="ARBA00000085"/>
    </source>
</evidence>
<gene>
    <name evidence="16" type="ORF">CUC15_15610</name>
</gene>
<comment type="subcellular location">
    <subcellularLocation>
        <location evidence="2">Cell membrane</location>
        <topology evidence="2">Multi-pass membrane protein</topology>
    </subcellularLocation>
</comment>
<dbReference type="InterPro" id="IPR010559">
    <property type="entry name" value="Sig_transdc_His_kin_internal"/>
</dbReference>
<dbReference type="GO" id="GO:0000155">
    <property type="term" value="F:phosphorelay sensor kinase activity"/>
    <property type="evidence" value="ECO:0007669"/>
    <property type="project" value="InterPro"/>
</dbReference>
<dbReference type="InterPro" id="IPR003594">
    <property type="entry name" value="HATPase_dom"/>
</dbReference>
<dbReference type="SMART" id="SM00387">
    <property type="entry name" value="HATPase_c"/>
    <property type="match status" value="1"/>
</dbReference>
<dbReference type="SUPFAM" id="SSF55874">
    <property type="entry name" value="ATPase domain of HSP90 chaperone/DNA topoisomerase II/histidine kinase"/>
    <property type="match status" value="1"/>
</dbReference>
<sequence>MMDLTLILFERLGLLLVVAFVLTRIPEFQSILYREFSLRMSILHAGVFGLFGIAGNLTGVIINDDFTVTRTFIWSVGEGELIVSSSLVAIVIAGLLGGPIVGLGAGLIAGTHLFFLGGVGFLATSLVNPITGLLAGFTARFFSQERVISPIKALFIGIFPPILLIHLLLIFDSQEIDMVAMVNVIGLPVVLSNSIAIAIFTAMIAIVLREQENEAALATKQALSIAEDALPFLKKDSFQEQAEGIANLLYNQLKLAAVTVTNKQVIMAHCGLGAGHHRVGNPITTEIARQAIDTKQLIVSKSKAEINCERDDCPLEAVIIIPIMETEDAVGLIKLYFRKAQHIRPVELMLAEGLGQLISNQLKTIKGEKLELHNRDLVLRNLQAQINPHFLFNTLHMIAALFRKDPEKARHLTIQLATFMRFNIKLVQVQLVPLEKEFEHVQAYIDIIQTRFASRINIVLQSEEFPNLYLPPSSIQPLVENSVQHGLGDVIEGGRIEVRIERNGDKVRISVRDNGLGFSEQNLTQVGQVQFEEKQNGGTGLYNVNQRLINLIGETACLQIRNLPAGGSEVSFNIPYNV</sequence>
<dbReference type="Pfam" id="PF07694">
    <property type="entry name" value="5TM-5TMR_LYT"/>
    <property type="match status" value="1"/>
</dbReference>
<evidence type="ECO:0000256" key="12">
    <source>
        <dbReference type="ARBA" id="ARBA00023012"/>
    </source>
</evidence>
<proteinExistence type="predicted"/>
<dbReference type="InterPro" id="IPR050640">
    <property type="entry name" value="Bact_2-comp_sensor_kinase"/>
</dbReference>
<reference evidence="17" key="1">
    <citation type="submission" date="2017-11" db="EMBL/GenBank/DDBJ databases">
        <authorList>
            <person name="Zhu W."/>
        </authorList>
    </citation>
    <scope>NUCLEOTIDE SEQUENCE [LARGE SCALE GENOMIC DNA]</scope>
    <source>
        <strain evidence="17">160</strain>
    </source>
</reference>
<keyword evidence="5" id="KW-0597">Phosphoprotein</keyword>
<feature type="transmembrane region" description="Helical" evidence="14">
    <location>
        <begin position="82"/>
        <end position="101"/>
    </location>
</feature>
<feature type="transmembrane region" description="Helical" evidence="14">
    <location>
        <begin position="113"/>
        <end position="139"/>
    </location>
</feature>
<keyword evidence="10" id="KW-0067">ATP-binding</keyword>
<dbReference type="GO" id="GO:0005524">
    <property type="term" value="F:ATP binding"/>
    <property type="evidence" value="ECO:0007669"/>
    <property type="project" value="UniProtKB-KW"/>
</dbReference>
<dbReference type="InterPro" id="IPR036890">
    <property type="entry name" value="HATPase_C_sf"/>
</dbReference>
<keyword evidence="4" id="KW-1003">Cell membrane</keyword>
<dbReference type="KEGG" id="ocn:CUC15_15610"/>
<comment type="catalytic activity">
    <reaction evidence="1">
        <text>ATP + protein L-histidine = ADP + protein N-phospho-L-histidine.</text>
        <dbReference type="EC" id="2.7.13.3"/>
    </reaction>
</comment>
<evidence type="ECO:0000256" key="4">
    <source>
        <dbReference type="ARBA" id="ARBA00022475"/>
    </source>
</evidence>
<dbReference type="InterPro" id="IPR029016">
    <property type="entry name" value="GAF-like_dom_sf"/>
</dbReference>
<dbReference type="PANTHER" id="PTHR34220">
    <property type="entry name" value="SENSOR HISTIDINE KINASE YPDA"/>
    <property type="match status" value="1"/>
</dbReference>
<evidence type="ECO:0000256" key="3">
    <source>
        <dbReference type="ARBA" id="ARBA00012438"/>
    </source>
</evidence>
<evidence type="ECO:0000256" key="2">
    <source>
        <dbReference type="ARBA" id="ARBA00004651"/>
    </source>
</evidence>
<dbReference type="Proteomes" id="UP000253908">
    <property type="component" value="Chromosome"/>
</dbReference>
<dbReference type="GO" id="GO:0071555">
    <property type="term" value="P:cell wall organization"/>
    <property type="evidence" value="ECO:0007669"/>
    <property type="project" value="InterPro"/>
</dbReference>
<keyword evidence="13 14" id="KW-0472">Membrane</keyword>
<evidence type="ECO:0000256" key="13">
    <source>
        <dbReference type="ARBA" id="ARBA00023136"/>
    </source>
</evidence>
<keyword evidence="6" id="KW-0808">Transferase</keyword>
<dbReference type="Gene3D" id="3.30.565.10">
    <property type="entry name" value="Histidine kinase-like ATPase, C-terminal domain"/>
    <property type="match status" value="1"/>
</dbReference>
<evidence type="ECO:0000256" key="14">
    <source>
        <dbReference type="SAM" id="Phobius"/>
    </source>
</evidence>
<name>A0A345PJU0_9BACI</name>
<evidence type="ECO:0000256" key="5">
    <source>
        <dbReference type="ARBA" id="ARBA00022553"/>
    </source>
</evidence>
<feature type="transmembrane region" description="Helical" evidence="14">
    <location>
        <begin position="183"/>
        <end position="208"/>
    </location>
</feature>
<evidence type="ECO:0000256" key="9">
    <source>
        <dbReference type="ARBA" id="ARBA00022777"/>
    </source>
</evidence>
<evidence type="ECO:0000256" key="7">
    <source>
        <dbReference type="ARBA" id="ARBA00022692"/>
    </source>
</evidence>
<protein>
    <recommendedName>
        <fullName evidence="3">histidine kinase</fullName>
        <ecNumber evidence="3">2.7.13.3</ecNumber>
    </recommendedName>
</protein>
<dbReference type="OrthoDB" id="9776552at2"/>
<dbReference type="PANTHER" id="PTHR34220:SF7">
    <property type="entry name" value="SENSOR HISTIDINE KINASE YPDA"/>
    <property type="match status" value="1"/>
</dbReference>
<evidence type="ECO:0000256" key="11">
    <source>
        <dbReference type="ARBA" id="ARBA00022989"/>
    </source>
</evidence>
<dbReference type="EC" id="2.7.13.3" evidence="3"/>
<evidence type="ECO:0000313" key="17">
    <source>
        <dbReference type="Proteomes" id="UP000253908"/>
    </source>
</evidence>
<dbReference type="EMBL" id="CP024848">
    <property type="protein sequence ID" value="AXI10270.1"/>
    <property type="molecule type" value="Genomic_DNA"/>
</dbReference>
<keyword evidence="12" id="KW-0902">Two-component regulatory system</keyword>
<keyword evidence="11 14" id="KW-1133">Transmembrane helix</keyword>
<dbReference type="Pfam" id="PF02518">
    <property type="entry name" value="HATPase_c"/>
    <property type="match status" value="1"/>
</dbReference>
<dbReference type="Gene3D" id="3.30.450.40">
    <property type="match status" value="1"/>
</dbReference>